<dbReference type="SUPFAM" id="SSF53098">
    <property type="entry name" value="Ribonuclease H-like"/>
    <property type="match status" value="1"/>
</dbReference>
<feature type="domain" description="HAT C-terminal dimerisation" evidence="1">
    <location>
        <begin position="637"/>
        <end position="697"/>
    </location>
</feature>
<dbReference type="InParanoid" id="A0A6J2XFR0"/>
<dbReference type="OrthoDB" id="8196265at2759"/>
<dbReference type="InterPro" id="IPR008906">
    <property type="entry name" value="HATC_C_dom"/>
</dbReference>
<dbReference type="AlphaFoldDB" id="A0A6J2XFR0"/>
<evidence type="ECO:0000313" key="3">
    <source>
        <dbReference type="Proteomes" id="UP000504635"/>
    </source>
</evidence>
<dbReference type="PANTHER" id="PTHR45749:SF28">
    <property type="entry name" value="ZINC FINGER MYM-TYPE PROTEIN 1-LIKE-RELATED"/>
    <property type="match status" value="1"/>
</dbReference>
<proteinExistence type="predicted"/>
<dbReference type="KEGG" id="soy:115877904"/>
<feature type="domain" description="DUF4371" evidence="2">
    <location>
        <begin position="147"/>
        <end position="333"/>
    </location>
</feature>
<dbReference type="RefSeq" id="XP_030750117.1">
    <property type="nucleotide sequence ID" value="XM_030894257.1"/>
</dbReference>
<evidence type="ECO:0000259" key="2">
    <source>
        <dbReference type="Pfam" id="PF14291"/>
    </source>
</evidence>
<dbReference type="Pfam" id="PF05699">
    <property type="entry name" value="Dimer_Tnp_hAT"/>
    <property type="match status" value="1"/>
</dbReference>
<organism evidence="3 4">
    <name type="scientific">Sitophilus oryzae</name>
    <name type="common">Rice weevil</name>
    <name type="synonym">Curculio oryzae</name>
    <dbReference type="NCBI Taxonomy" id="7048"/>
    <lineage>
        <taxon>Eukaryota</taxon>
        <taxon>Metazoa</taxon>
        <taxon>Ecdysozoa</taxon>
        <taxon>Arthropoda</taxon>
        <taxon>Hexapoda</taxon>
        <taxon>Insecta</taxon>
        <taxon>Pterygota</taxon>
        <taxon>Neoptera</taxon>
        <taxon>Endopterygota</taxon>
        <taxon>Coleoptera</taxon>
        <taxon>Polyphaga</taxon>
        <taxon>Cucujiformia</taxon>
        <taxon>Curculionidae</taxon>
        <taxon>Dryophthorinae</taxon>
        <taxon>Sitophilus</taxon>
    </lineage>
</organism>
<dbReference type="PANTHER" id="PTHR45749">
    <property type="match status" value="1"/>
</dbReference>
<accession>A0A6J2XFR0</accession>
<dbReference type="InterPro" id="IPR012337">
    <property type="entry name" value="RNaseH-like_sf"/>
</dbReference>
<dbReference type="Pfam" id="PF14291">
    <property type="entry name" value="DUF4371"/>
    <property type="match status" value="1"/>
</dbReference>
<dbReference type="Proteomes" id="UP000504635">
    <property type="component" value="Unplaced"/>
</dbReference>
<evidence type="ECO:0000313" key="4">
    <source>
        <dbReference type="RefSeq" id="XP_030750117.1"/>
    </source>
</evidence>
<reference evidence="4" key="1">
    <citation type="submission" date="2025-08" db="UniProtKB">
        <authorList>
            <consortium name="RefSeq"/>
        </authorList>
    </citation>
    <scope>IDENTIFICATION</scope>
    <source>
        <tissue evidence="4">Gonads</tissue>
    </source>
</reference>
<protein>
    <submittedName>
        <fullName evidence="4">Zinc finger MYM-type protein 1-like</fullName>
    </submittedName>
</protein>
<evidence type="ECO:0000259" key="1">
    <source>
        <dbReference type="Pfam" id="PF05699"/>
    </source>
</evidence>
<keyword evidence="3" id="KW-1185">Reference proteome</keyword>
<name>A0A6J2XFR0_SITOR</name>
<dbReference type="GeneID" id="115877904"/>
<sequence>MLNENDDANIANTDIVYKLSKQTFSSLSFGEKIRITTDGRPTPKLDNLKSTIKKSGVIRTFNPENYGKYPWMCGSLHFQKLFCWPCILFSDKTSAWNSFNKGYSDLNNLHTAVQRHSSSESHLLAWLKLKSFSSTRMDTSLSKAQELAISKHNEKVKNNREVLKRLIATVCLLGKQEIGFRGHDESSSSCNRGNYIEMIHTIAEFDEKLYNHLENATVFTGLSSNIQNDLIQCIGDTISIEIKNRIIEATFVAISMDESSDVSNFSQLSVVFRYIHKNHCAETFIGFFDVSADRTANAISKLAVDILKEFGCLEKLIAQTYDGAAVMSGHLNGVQAKLKNEVPEALFIHCYSHRLNLVLSQSVSYIKQCKIFFSTLNGLVAFFSTSTKRTNLLDTVVKKRLPKAAPTRWSYSARLVETVFEHYEDLISLFEHILDDDANNWDQITLRESVGYLATLKDFEFVFLLRLFFEVFPHTEITFNVLQNKQTDIPACKNQIETLKCFLNNTRCNFFEHLWKYSCENRKVDTVRRKRRRNHDDDELKDSYRKLFFEVVDCLIVQINDRFQDLKELNFLQLAEQSKFEEFARCFPDNLLNDLKLVYPKHFDFVRLKSELNVLYKTKILKSNKISEHLEELGQDEYNIIMPEVYKLYSLIMTIPSTSASFERSVPALKRIKTYVRNTMGEDRLSSLGLMSIEKNILFSLKQKEDFYNHVIAKFCERNRRMEFNFK</sequence>
<gene>
    <name evidence="4" type="primary">LOC115877904</name>
</gene>
<dbReference type="GO" id="GO:0046983">
    <property type="term" value="F:protein dimerization activity"/>
    <property type="evidence" value="ECO:0007669"/>
    <property type="project" value="InterPro"/>
</dbReference>
<dbReference type="InterPro" id="IPR025398">
    <property type="entry name" value="DUF4371"/>
</dbReference>